<dbReference type="InterPro" id="IPR050560">
    <property type="entry name" value="MYB_TF"/>
</dbReference>
<keyword evidence="3" id="KW-0805">Transcription regulation</keyword>
<dbReference type="CDD" id="cd00167">
    <property type="entry name" value="SANT"/>
    <property type="match status" value="2"/>
</dbReference>
<name>A0AAD7KU92_QUISA</name>
<protein>
    <submittedName>
        <fullName evidence="9">Myb family transcription factor</fullName>
    </submittedName>
</protein>
<keyword evidence="5" id="KW-0539">Nucleus</keyword>
<dbReference type="SUPFAM" id="SSF46689">
    <property type="entry name" value="Homeodomain-like"/>
    <property type="match status" value="1"/>
</dbReference>
<evidence type="ECO:0000256" key="6">
    <source>
        <dbReference type="SAM" id="MobiDB-lite"/>
    </source>
</evidence>
<evidence type="ECO:0000256" key="5">
    <source>
        <dbReference type="ARBA" id="ARBA00023242"/>
    </source>
</evidence>
<evidence type="ECO:0000256" key="4">
    <source>
        <dbReference type="ARBA" id="ARBA00023125"/>
    </source>
</evidence>
<feature type="region of interest" description="Disordered" evidence="6">
    <location>
        <begin position="314"/>
        <end position="353"/>
    </location>
</feature>
<reference evidence="9" key="1">
    <citation type="journal article" date="2023" name="Science">
        <title>Elucidation of the pathway for biosynthesis of saponin adjuvants from the soapbark tree.</title>
        <authorList>
            <person name="Reed J."/>
            <person name="Orme A."/>
            <person name="El-Demerdash A."/>
            <person name="Owen C."/>
            <person name="Martin L.B.B."/>
            <person name="Misra R.C."/>
            <person name="Kikuchi S."/>
            <person name="Rejzek M."/>
            <person name="Martin A.C."/>
            <person name="Harkess A."/>
            <person name="Leebens-Mack J."/>
            <person name="Louveau T."/>
            <person name="Stephenson M.J."/>
            <person name="Osbourn A."/>
        </authorList>
    </citation>
    <scope>NUCLEOTIDE SEQUENCE</scope>
    <source>
        <strain evidence="9">S10</strain>
    </source>
</reference>
<comment type="caution">
    <text evidence="9">The sequence shown here is derived from an EMBL/GenBank/DDBJ whole genome shotgun (WGS) entry which is preliminary data.</text>
</comment>
<dbReference type="PANTHER" id="PTHR45614">
    <property type="entry name" value="MYB PROTEIN-RELATED"/>
    <property type="match status" value="1"/>
</dbReference>
<evidence type="ECO:0000256" key="3">
    <source>
        <dbReference type="ARBA" id="ARBA00023015"/>
    </source>
</evidence>
<dbReference type="GO" id="GO:0000981">
    <property type="term" value="F:DNA-binding transcription factor activity, RNA polymerase II-specific"/>
    <property type="evidence" value="ECO:0007669"/>
    <property type="project" value="TreeGrafter"/>
</dbReference>
<keyword evidence="2" id="KW-0677">Repeat</keyword>
<dbReference type="InterPro" id="IPR017930">
    <property type="entry name" value="Myb_dom"/>
</dbReference>
<dbReference type="PROSITE" id="PS50090">
    <property type="entry name" value="MYB_LIKE"/>
    <property type="match status" value="2"/>
</dbReference>
<dbReference type="Proteomes" id="UP001163823">
    <property type="component" value="Chromosome 13"/>
</dbReference>
<feature type="compositionally biased region" description="Low complexity" evidence="6">
    <location>
        <begin position="327"/>
        <end position="340"/>
    </location>
</feature>
<dbReference type="Gene3D" id="1.10.10.60">
    <property type="entry name" value="Homeodomain-like"/>
    <property type="match status" value="2"/>
</dbReference>
<feature type="domain" description="Myb-like" evidence="7">
    <location>
        <begin position="183"/>
        <end position="234"/>
    </location>
</feature>
<evidence type="ECO:0000313" key="10">
    <source>
        <dbReference type="Proteomes" id="UP001163823"/>
    </source>
</evidence>
<evidence type="ECO:0000259" key="8">
    <source>
        <dbReference type="PROSITE" id="PS51294"/>
    </source>
</evidence>
<dbReference type="PANTHER" id="PTHR45614:SF285">
    <property type="entry name" value="TRANSCRIPTION FACTOR MYB98"/>
    <property type="match status" value="1"/>
</dbReference>
<dbReference type="FunFam" id="1.10.10.60:FF:000381">
    <property type="entry name" value="Transcription factor MYB119"/>
    <property type="match status" value="1"/>
</dbReference>
<sequence>MDYEQKNRENYSSQVPMQHMVENELPYGVHPSKEFMQDHHFDQFQANGSSSNQVSGVENPNFNPFDPNFTYGCSSTDFEFYEFKPFVEHHHHPVQAHVMDNLQYGGGGYSMNLPQKFPVGMMGPNHGYVPYNNYQEVIEPMNFVVPDEVSCISPVDNEYYKKVGMNKSRMSPPTTRTYKVRKKTNIVKGQWTTEEDRLLIELVEQYGIRKWSNIAQMLPGRIGKQCRERWHNHLRPDIKKDIWNEEEDKILIEAHVEIGNKWAEIAKRLPGRTENSIKNHWNATKRRQYSKRKCRSKNSRGSLLQEYIKSLNLDQNPPMDYRRKSANNNNDNNNGMTNNNTKGKAAIPHQPQHTDEQFCPNDRLVVNYDFNEVLDFCFDENMFQEGYSIDSLLDDIPCAPSVDEKRLEGKMEACGSVGNVDDNNFGMEMQPEEMPPMMECEVKKEMDLVEMMSQVNEVINV</sequence>
<evidence type="ECO:0000259" key="7">
    <source>
        <dbReference type="PROSITE" id="PS50090"/>
    </source>
</evidence>
<feature type="domain" description="HTH myb-type" evidence="8">
    <location>
        <begin position="239"/>
        <end position="289"/>
    </location>
</feature>
<dbReference type="EMBL" id="JARAOO010000013">
    <property type="protein sequence ID" value="KAJ7945857.1"/>
    <property type="molecule type" value="Genomic_DNA"/>
</dbReference>
<dbReference type="KEGG" id="qsa:O6P43_030861"/>
<gene>
    <name evidence="9" type="ORF">O6P43_030861</name>
</gene>
<dbReference type="SMART" id="SM00717">
    <property type="entry name" value="SANT"/>
    <property type="match status" value="2"/>
</dbReference>
<comment type="subcellular location">
    <subcellularLocation>
        <location evidence="1">Nucleus</location>
    </subcellularLocation>
</comment>
<dbReference type="GO" id="GO:0000978">
    <property type="term" value="F:RNA polymerase II cis-regulatory region sequence-specific DNA binding"/>
    <property type="evidence" value="ECO:0007669"/>
    <property type="project" value="TreeGrafter"/>
</dbReference>
<dbReference type="AlphaFoldDB" id="A0AAD7KU92"/>
<accession>A0AAD7KU92</accession>
<evidence type="ECO:0000256" key="2">
    <source>
        <dbReference type="ARBA" id="ARBA00022737"/>
    </source>
</evidence>
<dbReference type="InterPro" id="IPR001005">
    <property type="entry name" value="SANT/Myb"/>
</dbReference>
<proteinExistence type="predicted"/>
<dbReference type="InterPro" id="IPR009057">
    <property type="entry name" value="Homeodomain-like_sf"/>
</dbReference>
<evidence type="ECO:0000256" key="1">
    <source>
        <dbReference type="ARBA" id="ARBA00004123"/>
    </source>
</evidence>
<keyword evidence="3" id="KW-0804">Transcription</keyword>
<dbReference type="GO" id="GO:0005634">
    <property type="term" value="C:nucleus"/>
    <property type="evidence" value="ECO:0007669"/>
    <property type="project" value="UniProtKB-SubCell"/>
</dbReference>
<organism evidence="9 10">
    <name type="scientific">Quillaja saponaria</name>
    <name type="common">Soap bark tree</name>
    <dbReference type="NCBI Taxonomy" id="32244"/>
    <lineage>
        <taxon>Eukaryota</taxon>
        <taxon>Viridiplantae</taxon>
        <taxon>Streptophyta</taxon>
        <taxon>Embryophyta</taxon>
        <taxon>Tracheophyta</taxon>
        <taxon>Spermatophyta</taxon>
        <taxon>Magnoliopsida</taxon>
        <taxon>eudicotyledons</taxon>
        <taxon>Gunneridae</taxon>
        <taxon>Pentapetalae</taxon>
        <taxon>rosids</taxon>
        <taxon>fabids</taxon>
        <taxon>Fabales</taxon>
        <taxon>Quillajaceae</taxon>
        <taxon>Quillaja</taxon>
    </lineage>
</organism>
<dbReference type="Pfam" id="PF00249">
    <property type="entry name" value="Myb_DNA-binding"/>
    <property type="match status" value="2"/>
</dbReference>
<keyword evidence="4" id="KW-0238">DNA-binding</keyword>
<keyword evidence="10" id="KW-1185">Reference proteome</keyword>
<dbReference type="PROSITE" id="PS51294">
    <property type="entry name" value="HTH_MYB"/>
    <property type="match status" value="2"/>
</dbReference>
<feature type="domain" description="Myb-like" evidence="7">
    <location>
        <begin position="235"/>
        <end position="285"/>
    </location>
</feature>
<feature type="domain" description="HTH myb-type" evidence="8">
    <location>
        <begin position="183"/>
        <end position="238"/>
    </location>
</feature>
<evidence type="ECO:0000313" key="9">
    <source>
        <dbReference type="EMBL" id="KAJ7945857.1"/>
    </source>
</evidence>
<dbReference type="FunFam" id="1.10.10.60:FF:000010">
    <property type="entry name" value="Transcriptional activator Myb isoform A"/>
    <property type="match status" value="1"/>
</dbReference>